<reference evidence="11 12" key="1">
    <citation type="submission" date="2020-10" db="EMBL/GenBank/DDBJ databases">
        <authorList>
            <person name="Castelo-Branco R."/>
            <person name="Eusebio N."/>
            <person name="Adriana R."/>
            <person name="Vieira A."/>
            <person name="Brugerolle De Fraissinette N."/>
            <person name="Rezende De Castro R."/>
            <person name="Schneider M.P."/>
            <person name="Vasconcelos V."/>
            <person name="Leao P.N."/>
        </authorList>
    </citation>
    <scope>NUCLEOTIDE SEQUENCE [LARGE SCALE GENOMIC DNA]</scope>
    <source>
        <strain evidence="11 12">LEGE 03274</strain>
    </source>
</reference>
<keyword evidence="5" id="KW-0479">Metal-binding</keyword>
<evidence type="ECO:0000256" key="9">
    <source>
        <dbReference type="ARBA" id="ARBA00038276"/>
    </source>
</evidence>
<dbReference type="EMBL" id="JADEWC010000004">
    <property type="protein sequence ID" value="MBE9221586.1"/>
    <property type="molecule type" value="Genomic_DNA"/>
</dbReference>
<evidence type="ECO:0000256" key="1">
    <source>
        <dbReference type="ARBA" id="ARBA00001946"/>
    </source>
</evidence>
<evidence type="ECO:0000256" key="2">
    <source>
        <dbReference type="ARBA" id="ARBA00022649"/>
    </source>
</evidence>
<keyword evidence="3" id="KW-0808">Transferase</keyword>
<evidence type="ECO:0000256" key="7">
    <source>
        <dbReference type="ARBA" id="ARBA00022840"/>
    </source>
</evidence>
<evidence type="ECO:0000256" key="5">
    <source>
        <dbReference type="ARBA" id="ARBA00022723"/>
    </source>
</evidence>
<evidence type="ECO:0000256" key="6">
    <source>
        <dbReference type="ARBA" id="ARBA00022741"/>
    </source>
</evidence>
<dbReference type="Gene3D" id="3.30.460.10">
    <property type="entry name" value="Beta Polymerase, domain 2"/>
    <property type="match status" value="1"/>
</dbReference>
<comment type="similarity">
    <text evidence="9">Belongs to the MntA antitoxin family.</text>
</comment>
<name>A0ABR9V378_9CHRO</name>
<comment type="caution">
    <text evidence="11">The sequence shown here is derived from an EMBL/GenBank/DDBJ whole genome shotgun (WGS) entry which is preliminary data.</text>
</comment>
<keyword evidence="4" id="KW-0548">Nucleotidyltransferase</keyword>
<keyword evidence="7" id="KW-0067">ATP-binding</keyword>
<evidence type="ECO:0000259" key="10">
    <source>
        <dbReference type="Pfam" id="PF01909"/>
    </source>
</evidence>
<keyword evidence="2" id="KW-1277">Toxin-antitoxin system</keyword>
<dbReference type="PANTHER" id="PTHR33571">
    <property type="entry name" value="SSL8005 PROTEIN"/>
    <property type="match status" value="1"/>
</dbReference>
<evidence type="ECO:0000313" key="12">
    <source>
        <dbReference type="Proteomes" id="UP000654604"/>
    </source>
</evidence>
<proteinExistence type="inferred from homology"/>
<feature type="domain" description="Polymerase nucleotidyl transferase" evidence="10">
    <location>
        <begin position="35"/>
        <end position="122"/>
    </location>
</feature>
<keyword evidence="8" id="KW-0460">Magnesium</keyword>
<dbReference type="SUPFAM" id="SSF81301">
    <property type="entry name" value="Nucleotidyltransferase"/>
    <property type="match status" value="1"/>
</dbReference>
<evidence type="ECO:0000256" key="3">
    <source>
        <dbReference type="ARBA" id="ARBA00022679"/>
    </source>
</evidence>
<evidence type="ECO:0000313" key="11">
    <source>
        <dbReference type="EMBL" id="MBE9221586.1"/>
    </source>
</evidence>
<evidence type="ECO:0000256" key="8">
    <source>
        <dbReference type="ARBA" id="ARBA00022842"/>
    </source>
</evidence>
<evidence type="ECO:0000256" key="4">
    <source>
        <dbReference type="ARBA" id="ARBA00022695"/>
    </source>
</evidence>
<dbReference type="InterPro" id="IPR002934">
    <property type="entry name" value="Polymerase_NTP_transf_dom"/>
</dbReference>
<comment type="cofactor">
    <cofactor evidence="1">
        <name>Mg(2+)</name>
        <dbReference type="ChEBI" id="CHEBI:18420"/>
    </cofactor>
</comment>
<sequence>MEIINKISSEELTYNNKILDIQYRKNKLGHLKKKIQQIKAKLETEYQIDELGLFGSYVRGEETKKSDIDLLISFKPSARFGLVKYCKLQNIFSDRLGKKVDLVMKKGLKPYIGEQILKEVIYL</sequence>
<accession>A0ABR9V378</accession>
<dbReference type="InterPro" id="IPR043519">
    <property type="entry name" value="NT_sf"/>
</dbReference>
<dbReference type="Pfam" id="PF01909">
    <property type="entry name" value="NTP_transf_2"/>
    <property type="match status" value="1"/>
</dbReference>
<dbReference type="InterPro" id="IPR052038">
    <property type="entry name" value="Type-VII_TA_antitoxin"/>
</dbReference>
<dbReference type="PANTHER" id="PTHR33571:SF19">
    <property type="entry name" value="PROTEIN ADENYLYLTRANSFERASE MJ0128-RELATED"/>
    <property type="match status" value="1"/>
</dbReference>
<dbReference type="CDD" id="cd05403">
    <property type="entry name" value="NT_KNTase_like"/>
    <property type="match status" value="1"/>
</dbReference>
<keyword evidence="6" id="KW-0547">Nucleotide-binding</keyword>
<keyword evidence="12" id="KW-1185">Reference proteome</keyword>
<dbReference type="Proteomes" id="UP000654604">
    <property type="component" value="Unassembled WGS sequence"/>
</dbReference>
<dbReference type="RefSeq" id="WP_193799778.1">
    <property type="nucleotide sequence ID" value="NZ_JADEWC010000004.1"/>
</dbReference>
<gene>
    <name evidence="11" type="ORF">IQ215_02645</name>
</gene>
<protein>
    <submittedName>
        <fullName evidence="11">Nucleotidyltransferase family protein</fullName>
    </submittedName>
</protein>
<organism evidence="11 12">
    <name type="scientific">Cyanobacterium stanieri LEGE 03274</name>
    <dbReference type="NCBI Taxonomy" id="1828756"/>
    <lineage>
        <taxon>Bacteria</taxon>
        <taxon>Bacillati</taxon>
        <taxon>Cyanobacteriota</taxon>
        <taxon>Cyanophyceae</taxon>
        <taxon>Oscillatoriophycideae</taxon>
        <taxon>Chroococcales</taxon>
        <taxon>Geminocystaceae</taxon>
        <taxon>Cyanobacterium</taxon>
    </lineage>
</organism>